<dbReference type="SUPFAM" id="SSF53383">
    <property type="entry name" value="PLP-dependent transferases"/>
    <property type="match status" value="1"/>
</dbReference>
<protein>
    <recommendedName>
        <fullName evidence="9">Histidinol-phosphate aminotransferase</fullName>
        <ecNumber evidence="9">2.6.1.9</ecNumber>
    </recommendedName>
    <alternativeName>
        <fullName evidence="9">Imidazole acetol-phosphate transaminase</fullName>
    </alternativeName>
</protein>
<dbReference type="RefSeq" id="WP_066475093.1">
    <property type="nucleotide sequence ID" value="NZ_BCNT01000004.1"/>
</dbReference>
<evidence type="ECO:0000256" key="8">
    <source>
        <dbReference type="ARBA" id="ARBA00047481"/>
    </source>
</evidence>
<organism evidence="11 12">
    <name type="scientific">Comamonas terrae</name>
    <dbReference type="NCBI Taxonomy" id="673548"/>
    <lineage>
        <taxon>Bacteria</taxon>
        <taxon>Pseudomonadati</taxon>
        <taxon>Pseudomonadota</taxon>
        <taxon>Betaproteobacteria</taxon>
        <taxon>Burkholderiales</taxon>
        <taxon>Comamonadaceae</taxon>
        <taxon>Comamonas</taxon>
    </lineage>
</organism>
<dbReference type="InterPro" id="IPR015421">
    <property type="entry name" value="PyrdxlP-dep_Trfase_major"/>
</dbReference>
<comment type="subunit">
    <text evidence="4 9">Homodimer.</text>
</comment>
<dbReference type="InterPro" id="IPR001917">
    <property type="entry name" value="Aminotrans_II_pyridoxalP_BS"/>
</dbReference>
<dbReference type="PANTHER" id="PTHR43643">
    <property type="entry name" value="HISTIDINOL-PHOSPHATE AMINOTRANSFERASE 2"/>
    <property type="match status" value="1"/>
</dbReference>
<evidence type="ECO:0000256" key="4">
    <source>
        <dbReference type="ARBA" id="ARBA00011738"/>
    </source>
</evidence>
<evidence type="ECO:0000256" key="5">
    <source>
        <dbReference type="ARBA" id="ARBA00022576"/>
    </source>
</evidence>
<dbReference type="InterPro" id="IPR005861">
    <property type="entry name" value="HisP_aminotrans"/>
</dbReference>
<keyword evidence="9" id="KW-0028">Amino-acid biosynthesis</keyword>
<comment type="pathway">
    <text evidence="2 9">Amino-acid biosynthesis; L-histidine biosynthesis; L-histidine from 5-phospho-alpha-D-ribose 1-diphosphate: step 7/9.</text>
</comment>
<dbReference type="InterPro" id="IPR004839">
    <property type="entry name" value="Aminotransferase_I/II_large"/>
</dbReference>
<dbReference type="Proteomes" id="UP001597463">
    <property type="component" value="Unassembled WGS sequence"/>
</dbReference>
<evidence type="ECO:0000256" key="1">
    <source>
        <dbReference type="ARBA" id="ARBA00001933"/>
    </source>
</evidence>
<comment type="caution">
    <text evidence="11">The sequence shown here is derived from an EMBL/GenBank/DDBJ whole genome shotgun (WGS) entry which is preliminary data.</text>
</comment>
<evidence type="ECO:0000256" key="7">
    <source>
        <dbReference type="ARBA" id="ARBA00022898"/>
    </source>
</evidence>
<evidence type="ECO:0000313" key="12">
    <source>
        <dbReference type="Proteomes" id="UP001597463"/>
    </source>
</evidence>
<evidence type="ECO:0000256" key="9">
    <source>
        <dbReference type="HAMAP-Rule" id="MF_01023"/>
    </source>
</evidence>
<dbReference type="InterPro" id="IPR050106">
    <property type="entry name" value="HistidinolP_aminotransfase"/>
</dbReference>
<comment type="catalytic activity">
    <reaction evidence="8 9">
        <text>L-histidinol phosphate + 2-oxoglutarate = 3-(imidazol-4-yl)-2-oxopropyl phosphate + L-glutamate</text>
        <dbReference type="Rhea" id="RHEA:23744"/>
        <dbReference type="ChEBI" id="CHEBI:16810"/>
        <dbReference type="ChEBI" id="CHEBI:29985"/>
        <dbReference type="ChEBI" id="CHEBI:57766"/>
        <dbReference type="ChEBI" id="CHEBI:57980"/>
        <dbReference type="EC" id="2.6.1.9"/>
    </reaction>
</comment>
<evidence type="ECO:0000256" key="6">
    <source>
        <dbReference type="ARBA" id="ARBA00022679"/>
    </source>
</evidence>
<comment type="similarity">
    <text evidence="3 9">Belongs to the class-II pyridoxal-phosphate-dependent aminotransferase family. Histidinol-phosphate aminotransferase subfamily.</text>
</comment>
<dbReference type="HAMAP" id="MF_01023">
    <property type="entry name" value="HisC_aminotrans_2"/>
    <property type="match status" value="1"/>
</dbReference>
<proteinExistence type="inferred from homology"/>
<name>A0ABW5UIX9_9BURK</name>
<evidence type="ECO:0000256" key="2">
    <source>
        <dbReference type="ARBA" id="ARBA00005011"/>
    </source>
</evidence>
<dbReference type="InterPro" id="IPR015424">
    <property type="entry name" value="PyrdxlP-dep_Trfase"/>
</dbReference>
<reference evidence="12" key="1">
    <citation type="journal article" date="2019" name="Int. J. Syst. Evol. Microbiol.">
        <title>The Global Catalogue of Microorganisms (GCM) 10K type strain sequencing project: providing services to taxonomists for standard genome sequencing and annotation.</title>
        <authorList>
            <consortium name="The Broad Institute Genomics Platform"/>
            <consortium name="The Broad Institute Genome Sequencing Center for Infectious Disease"/>
            <person name="Wu L."/>
            <person name="Ma J."/>
        </authorList>
    </citation>
    <scope>NUCLEOTIDE SEQUENCE [LARGE SCALE GENOMIC DNA]</scope>
    <source>
        <strain evidence="12">TISTR 1906</strain>
    </source>
</reference>
<dbReference type="PROSITE" id="PS00599">
    <property type="entry name" value="AA_TRANSFER_CLASS_2"/>
    <property type="match status" value="1"/>
</dbReference>
<dbReference type="EC" id="2.6.1.9" evidence="9"/>
<gene>
    <name evidence="9" type="primary">hisC</name>
    <name evidence="11" type="ORF">ACFSW6_04940</name>
</gene>
<evidence type="ECO:0000256" key="3">
    <source>
        <dbReference type="ARBA" id="ARBA00007970"/>
    </source>
</evidence>
<evidence type="ECO:0000259" key="10">
    <source>
        <dbReference type="Pfam" id="PF00155"/>
    </source>
</evidence>
<keyword evidence="7 9" id="KW-0663">Pyridoxal phosphate</keyword>
<comment type="cofactor">
    <cofactor evidence="1 9">
        <name>pyridoxal 5'-phosphate</name>
        <dbReference type="ChEBI" id="CHEBI:597326"/>
    </cofactor>
</comment>
<accession>A0ABW5UIX9</accession>
<dbReference type="PANTHER" id="PTHR43643:SF3">
    <property type="entry name" value="HISTIDINOL-PHOSPHATE AMINOTRANSFERASE"/>
    <property type="match status" value="1"/>
</dbReference>
<dbReference type="GO" id="GO:0004400">
    <property type="term" value="F:histidinol-phosphate transaminase activity"/>
    <property type="evidence" value="ECO:0007669"/>
    <property type="project" value="UniProtKB-EC"/>
</dbReference>
<dbReference type="Gene3D" id="3.90.1150.10">
    <property type="entry name" value="Aspartate Aminotransferase, domain 1"/>
    <property type="match status" value="1"/>
</dbReference>
<feature type="domain" description="Aminotransferase class I/classII large" evidence="10">
    <location>
        <begin position="37"/>
        <end position="374"/>
    </location>
</feature>
<keyword evidence="9" id="KW-0368">Histidine biosynthesis</keyword>
<evidence type="ECO:0000313" key="11">
    <source>
        <dbReference type="EMBL" id="MFD2753420.1"/>
    </source>
</evidence>
<feature type="modified residue" description="N6-(pyridoxal phosphate)lysine" evidence="9">
    <location>
        <position position="232"/>
    </location>
</feature>
<dbReference type="CDD" id="cd00609">
    <property type="entry name" value="AAT_like"/>
    <property type="match status" value="1"/>
</dbReference>
<dbReference type="InterPro" id="IPR015422">
    <property type="entry name" value="PyrdxlP-dep_Trfase_small"/>
</dbReference>
<dbReference type="EMBL" id="JBHUMV010000002">
    <property type="protein sequence ID" value="MFD2753420.1"/>
    <property type="molecule type" value="Genomic_DNA"/>
</dbReference>
<keyword evidence="5 9" id="KW-0032">Aminotransferase</keyword>
<keyword evidence="12" id="KW-1185">Reference proteome</keyword>
<keyword evidence="6 9" id="KW-0808">Transferase</keyword>
<dbReference type="Pfam" id="PF00155">
    <property type="entry name" value="Aminotran_1_2"/>
    <property type="match status" value="1"/>
</dbReference>
<dbReference type="Gene3D" id="3.40.640.10">
    <property type="entry name" value="Type I PLP-dependent aspartate aminotransferase-like (Major domain)"/>
    <property type="match status" value="1"/>
</dbReference>
<dbReference type="NCBIfam" id="NF003496">
    <property type="entry name" value="PRK05166.1"/>
    <property type="match status" value="1"/>
</dbReference>
<sequence>MTDALIASLARPEARPLPAYNAGLSNEAVRTRYGVTDIARLASNENPFGVSPAVRQALAGLADDVGNYPDAHCTALRRAIAARMDIEENRLVFGNGSEDLIKILCEVFLSPGDRVVTQRPVFGLHEIYPKMMGAQVELLELDAELGFDIDAWCAALARAPKIAFLPNPSNPVGCMMDVAQFARVLEATPDSTILVVDEAYYEYALHDEDYPDVLAMLAARQGPWIVLRTFSKAWGLAGLRVGYGMADSAAFASLLDKVRSPFNVNLAAQRAALAAWSDPTHMRAGVATTVALREALRHALQALAAPGGPLRGLRIAPSVANFLFLDIGRPNGPVTEALLRQGVIVKPWKEPGFEHFLRVSIGTEQDNARFVQALLAAMAQAEPAAA</sequence>